<reference evidence="2 3" key="1">
    <citation type="submission" date="2015-11" db="EMBL/GenBank/DDBJ databases">
        <title>Whole-Genome Sequence of Candidatus Oderbacter manganicum from the National Park Lower Oder Valley, Germany.</title>
        <authorList>
            <person name="Braun B."/>
            <person name="Liere K."/>
            <person name="Szewzyk U."/>
        </authorList>
    </citation>
    <scope>NUCLEOTIDE SEQUENCE [LARGE SCALE GENOMIC DNA]</scope>
    <source>
        <strain evidence="2 3">OTSz_A_272</strain>
    </source>
</reference>
<dbReference type="RefSeq" id="WP_066772912.1">
    <property type="nucleotide sequence ID" value="NZ_CP013244.1"/>
</dbReference>
<gene>
    <name evidence="2" type="ORF">ATE48_15115</name>
</gene>
<dbReference type="AlphaFoldDB" id="A0A1B1AKV5"/>
<dbReference type="InParanoid" id="A0A1B1AKV5"/>
<dbReference type="InterPro" id="IPR018687">
    <property type="entry name" value="DUF2177_membr"/>
</dbReference>
<sequence length="133" mass="14122">MLAYLIGWVVAAGAFLGLDALWFSQMVPRFYRPIIGTIMRPQPNLTAAAAFYLIYVSAIMFFAVAPGLAEASVAKAMTHGAVFGFVAYATFDLSNHAIMRAWSTKLTLVDMAWGTLASSLTAGAAYTAASALS</sequence>
<keyword evidence="1" id="KW-0472">Membrane</keyword>
<evidence type="ECO:0000313" key="3">
    <source>
        <dbReference type="Proteomes" id="UP000092498"/>
    </source>
</evidence>
<feature type="transmembrane region" description="Helical" evidence="1">
    <location>
        <begin position="6"/>
        <end position="24"/>
    </location>
</feature>
<keyword evidence="1" id="KW-0812">Transmembrane</keyword>
<protein>
    <recommendedName>
        <fullName evidence="4">DUF2177 domain-containing protein</fullName>
    </recommendedName>
</protein>
<dbReference type="EMBL" id="CP013244">
    <property type="protein sequence ID" value="ANP47150.1"/>
    <property type="molecule type" value="Genomic_DNA"/>
</dbReference>
<dbReference type="OrthoDB" id="166547at2"/>
<feature type="transmembrane region" description="Helical" evidence="1">
    <location>
        <begin position="76"/>
        <end position="94"/>
    </location>
</feature>
<evidence type="ECO:0000256" key="1">
    <source>
        <dbReference type="SAM" id="Phobius"/>
    </source>
</evidence>
<name>A0A1B1AKV5_9PROT</name>
<dbReference type="KEGG" id="cbot:ATE48_15115"/>
<keyword evidence="3" id="KW-1185">Reference proteome</keyword>
<organism evidence="2 3">
    <name type="scientific">Candidatus Viadribacter manganicus</name>
    <dbReference type="NCBI Taxonomy" id="1759059"/>
    <lineage>
        <taxon>Bacteria</taxon>
        <taxon>Pseudomonadati</taxon>
        <taxon>Pseudomonadota</taxon>
        <taxon>Alphaproteobacteria</taxon>
        <taxon>Hyphomonadales</taxon>
        <taxon>Hyphomonadaceae</taxon>
        <taxon>Candidatus Viadribacter</taxon>
    </lineage>
</organism>
<feature type="transmembrane region" description="Helical" evidence="1">
    <location>
        <begin position="45"/>
        <end position="64"/>
    </location>
</feature>
<dbReference type="Pfam" id="PF09945">
    <property type="entry name" value="DUF2177"/>
    <property type="match status" value="1"/>
</dbReference>
<keyword evidence="1" id="KW-1133">Transmembrane helix</keyword>
<proteinExistence type="predicted"/>
<evidence type="ECO:0000313" key="2">
    <source>
        <dbReference type="EMBL" id="ANP47150.1"/>
    </source>
</evidence>
<dbReference type="STRING" id="1759059.ATE48_15115"/>
<evidence type="ECO:0008006" key="4">
    <source>
        <dbReference type="Google" id="ProtNLM"/>
    </source>
</evidence>
<accession>A0A1B1AKV5</accession>
<dbReference type="Proteomes" id="UP000092498">
    <property type="component" value="Chromosome"/>
</dbReference>